<keyword evidence="5" id="KW-1185">Reference proteome</keyword>
<name>W4LGF4_ENTF1</name>
<dbReference type="EMBL" id="AZHW01000744">
    <property type="protein sequence ID" value="ETW96775.1"/>
    <property type="molecule type" value="Genomic_DNA"/>
</dbReference>
<accession>W4LGF4</accession>
<dbReference type="Pfam" id="PF00582">
    <property type="entry name" value="Usp"/>
    <property type="match status" value="1"/>
</dbReference>
<reference evidence="4 5" key="1">
    <citation type="journal article" date="2014" name="Nature">
        <title>An environmental bacterial taxon with a large and distinct metabolic repertoire.</title>
        <authorList>
            <person name="Wilson M.C."/>
            <person name="Mori T."/>
            <person name="Ruckert C."/>
            <person name="Uria A.R."/>
            <person name="Helf M.J."/>
            <person name="Takada K."/>
            <person name="Gernert C."/>
            <person name="Steffens U.A."/>
            <person name="Heycke N."/>
            <person name="Schmitt S."/>
            <person name="Rinke C."/>
            <person name="Helfrich E.J."/>
            <person name="Brachmann A.O."/>
            <person name="Gurgui C."/>
            <person name="Wakimoto T."/>
            <person name="Kracht M."/>
            <person name="Crusemann M."/>
            <person name="Hentschel U."/>
            <person name="Abe I."/>
            <person name="Matsunaga S."/>
            <person name="Kalinowski J."/>
            <person name="Takeyama H."/>
            <person name="Piel J."/>
        </authorList>
    </citation>
    <scope>NUCLEOTIDE SEQUENCE [LARGE SCALE GENOMIC DNA]</scope>
    <source>
        <strain evidence="5">TSY1</strain>
    </source>
</reference>
<dbReference type="SUPFAM" id="SSF52402">
    <property type="entry name" value="Adenine nucleotide alpha hydrolases-like"/>
    <property type="match status" value="1"/>
</dbReference>
<dbReference type="PRINTS" id="PR01438">
    <property type="entry name" value="UNVRSLSTRESS"/>
</dbReference>
<evidence type="ECO:0000256" key="1">
    <source>
        <dbReference type="ARBA" id="ARBA00008791"/>
    </source>
</evidence>
<dbReference type="AlphaFoldDB" id="W4LGF4"/>
<dbReference type="HOGENOM" id="CLU_049301_11_2_7"/>
<evidence type="ECO:0000259" key="3">
    <source>
        <dbReference type="Pfam" id="PF00582"/>
    </source>
</evidence>
<dbReference type="PANTHER" id="PTHR46268:SF22">
    <property type="entry name" value="SENSOR PROTEIN KDPD-RELATED"/>
    <property type="match status" value="1"/>
</dbReference>
<dbReference type="CDD" id="cd00293">
    <property type="entry name" value="USP-like"/>
    <property type="match status" value="1"/>
</dbReference>
<comment type="similarity">
    <text evidence="1 2">Belongs to the universal stress protein A family.</text>
</comment>
<dbReference type="PIRSF" id="PIRSF006276">
    <property type="entry name" value="UspA"/>
    <property type="match status" value="1"/>
</dbReference>
<sequence length="153" mass="16617">MRVQYILVPVDFSPDAEQALDDAIALGQVFQARLSLLHVVSLPGFTEVNLSAYSQKLENSARQQMETYQQRVTHAGLPSETQVIHGDPYRSIVQAATDQPVDLIIMGTHGRTGIPHLLIGSVAERVVRLAPCPVLVTRCPKDQAPLQVGGVPS</sequence>
<dbReference type="Proteomes" id="UP000019141">
    <property type="component" value="Unassembled WGS sequence"/>
</dbReference>
<organism evidence="4 5">
    <name type="scientific">Entotheonella factor</name>
    <dbReference type="NCBI Taxonomy" id="1429438"/>
    <lineage>
        <taxon>Bacteria</taxon>
        <taxon>Pseudomonadati</taxon>
        <taxon>Nitrospinota/Tectimicrobiota group</taxon>
        <taxon>Candidatus Tectimicrobiota</taxon>
        <taxon>Candidatus Entotheonellia</taxon>
        <taxon>Candidatus Entotheonellales</taxon>
        <taxon>Candidatus Entotheonellaceae</taxon>
        <taxon>Candidatus Entotheonella</taxon>
    </lineage>
</organism>
<dbReference type="PANTHER" id="PTHR46268">
    <property type="entry name" value="STRESS RESPONSE PROTEIN NHAX"/>
    <property type="match status" value="1"/>
</dbReference>
<evidence type="ECO:0000313" key="5">
    <source>
        <dbReference type="Proteomes" id="UP000019141"/>
    </source>
</evidence>
<evidence type="ECO:0000313" key="4">
    <source>
        <dbReference type="EMBL" id="ETW96775.1"/>
    </source>
</evidence>
<dbReference type="InterPro" id="IPR006015">
    <property type="entry name" value="Universal_stress_UspA"/>
</dbReference>
<comment type="caution">
    <text evidence="4">The sequence shown here is derived from an EMBL/GenBank/DDBJ whole genome shotgun (WGS) entry which is preliminary data.</text>
</comment>
<dbReference type="GO" id="GO:0005737">
    <property type="term" value="C:cytoplasm"/>
    <property type="evidence" value="ECO:0007669"/>
    <property type="project" value="UniProtKB-SubCell"/>
</dbReference>
<comment type="subcellular location">
    <subcellularLocation>
        <location evidence="2">Cytoplasm</location>
    </subcellularLocation>
</comment>
<evidence type="ECO:0000256" key="2">
    <source>
        <dbReference type="PIRNR" id="PIRNR006276"/>
    </source>
</evidence>
<keyword evidence="2" id="KW-0963">Cytoplasm</keyword>
<proteinExistence type="inferred from homology"/>
<gene>
    <name evidence="4" type="ORF">ETSY1_25270</name>
</gene>
<dbReference type="InterPro" id="IPR014729">
    <property type="entry name" value="Rossmann-like_a/b/a_fold"/>
</dbReference>
<feature type="domain" description="UspA" evidence="3">
    <location>
        <begin position="6"/>
        <end position="138"/>
    </location>
</feature>
<protein>
    <recommendedName>
        <fullName evidence="2">Universal stress protein</fullName>
    </recommendedName>
</protein>
<dbReference type="InterPro" id="IPR006016">
    <property type="entry name" value="UspA"/>
</dbReference>
<dbReference type="Gene3D" id="3.40.50.620">
    <property type="entry name" value="HUPs"/>
    <property type="match status" value="1"/>
</dbReference>